<reference evidence="2 3" key="1">
    <citation type="submission" date="2020-05" db="EMBL/GenBank/DDBJ databases">
        <title>Gimesia benthica sp. nov., a novel planctomycete isolated from a deep-sea water sample of the Northwest Indian Ocean.</title>
        <authorList>
            <person name="Wang J."/>
            <person name="Ruan C."/>
            <person name="Song L."/>
            <person name="Zhu Y."/>
            <person name="Li A."/>
            <person name="Zheng X."/>
            <person name="Wang L."/>
            <person name="Lu Z."/>
            <person name="Huang Y."/>
            <person name="Du W."/>
            <person name="Zhou Y."/>
            <person name="Huang L."/>
            <person name="Dai X."/>
        </authorList>
    </citation>
    <scope>NUCLEOTIDE SEQUENCE [LARGE SCALE GENOMIC DNA]</scope>
    <source>
        <strain evidence="2 3">YYQ-30</strain>
    </source>
</reference>
<gene>
    <name evidence="2" type="ORF">HMH01_08970</name>
</gene>
<dbReference type="Pfam" id="PF02567">
    <property type="entry name" value="PhzC-PhzF"/>
    <property type="match status" value="1"/>
</dbReference>
<accession>A0A849L2L9</accession>
<comment type="caution">
    <text evidence="2">The sequence shown here is derived from an EMBL/GenBank/DDBJ whole genome shotgun (WGS) entry which is preliminary data.</text>
</comment>
<dbReference type="NCBIfam" id="TIGR00654">
    <property type="entry name" value="PhzF_family"/>
    <property type="match status" value="1"/>
</dbReference>
<dbReference type="SUPFAM" id="SSF54506">
    <property type="entry name" value="Diaminopimelate epimerase-like"/>
    <property type="match status" value="1"/>
</dbReference>
<dbReference type="RefSeq" id="WP_171324438.1">
    <property type="nucleotide sequence ID" value="NZ_JABFBC010000001.1"/>
</dbReference>
<dbReference type="PANTHER" id="PTHR13774">
    <property type="entry name" value="PHENAZINE BIOSYNTHESIS PROTEIN"/>
    <property type="match status" value="1"/>
</dbReference>
<dbReference type="Proteomes" id="UP000572377">
    <property type="component" value="Unassembled WGS sequence"/>
</dbReference>
<evidence type="ECO:0000313" key="3">
    <source>
        <dbReference type="Proteomes" id="UP000572377"/>
    </source>
</evidence>
<name>A0A849L2L9_9RHOB</name>
<dbReference type="PIRSF" id="PIRSF016184">
    <property type="entry name" value="PhzC_PhzF"/>
    <property type="match status" value="1"/>
</dbReference>
<feature type="active site" evidence="1">
    <location>
        <position position="47"/>
    </location>
</feature>
<sequence length="299" mass="31450">MKTYEFDWVDAFTRTPFAGNGCVVVHGAADIDVQDRMRLVRETKLSECAYVVPSEKADFGARYYLAGREILMAGHPTIATVASLIDRGLVDLSAGHAAFTLEVGAGVLPITVSGRGPEALITMTQAAPHFGARFDPGKIAGLYGLAAEDVIGAPQLVSTGSTYCITVLRDRAAIDRAVLDLARLAAWQATLDRPDATAIEPFLVTLSGATPAGDTYARLLLPPPNPPEDPFTGSATGCMAAYLWHHGLIESARFTAEQGHGMGRPAQGAVEVLGPREAISGVRLGGHGVVLMSGTLRLA</sequence>
<dbReference type="AlphaFoldDB" id="A0A849L2L9"/>
<proteinExistence type="predicted"/>
<dbReference type="GO" id="GO:0016853">
    <property type="term" value="F:isomerase activity"/>
    <property type="evidence" value="ECO:0007669"/>
    <property type="project" value="TreeGrafter"/>
</dbReference>
<dbReference type="InterPro" id="IPR003719">
    <property type="entry name" value="Phenazine_PhzF-like"/>
</dbReference>
<organism evidence="2 3">
    <name type="scientific">Halovulum dunhuangense</name>
    <dbReference type="NCBI Taxonomy" id="1505036"/>
    <lineage>
        <taxon>Bacteria</taxon>
        <taxon>Pseudomonadati</taxon>
        <taxon>Pseudomonadota</taxon>
        <taxon>Alphaproteobacteria</taxon>
        <taxon>Rhodobacterales</taxon>
        <taxon>Paracoccaceae</taxon>
        <taxon>Halovulum</taxon>
    </lineage>
</organism>
<dbReference type="GO" id="GO:0005737">
    <property type="term" value="C:cytoplasm"/>
    <property type="evidence" value="ECO:0007669"/>
    <property type="project" value="TreeGrafter"/>
</dbReference>
<evidence type="ECO:0000256" key="1">
    <source>
        <dbReference type="PIRSR" id="PIRSR016184-1"/>
    </source>
</evidence>
<protein>
    <submittedName>
        <fullName evidence="2">PhzF family phenazine biosynthesis protein</fullName>
    </submittedName>
</protein>
<evidence type="ECO:0000313" key="2">
    <source>
        <dbReference type="EMBL" id="NNU80566.1"/>
    </source>
</evidence>
<dbReference type="Gene3D" id="3.10.310.10">
    <property type="entry name" value="Diaminopimelate Epimerase, Chain A, domain 1"/>
    <property type="match status" value="2"/>
</dbReference>
<dbReference type="EMBL" id="JABFBC010000001">
    <property type="protein sequence ID" value="NNU80566.1"/>
    <property type="molecule type" value="Genomic_DNA"/>
</dbReference>
<keyword evidence="3" id="KW-1185">Reference proteome</keyword>